<dbReference type="GO" id="GO:0003677">
    <property type="term" value="F:DNA binding"/>
    <property type="evidence" value="ECO:0007669"/>
    <property type="project" value="InterPro"/>
</dbReference>
<proteinExistence type="predicted"/>
<dbReference type="CDD" id="cd00093">
    <property type="entry name" value="HTH_XRE"/>
    <property type="match status" value="1"/>
</dbReference>
<dbReference type="Proteomes" id="UP000285274">
    <property type="component" value="Unassembled WGS sequence"/>
</dbReference>
<comment type="caution">
    <text evidence="1">The sequence shown here is derived from an EMBL/GenBank/DDBJ whole genome shotgun (WGS) entry which is preliminary data.</text>
</comment>
<evidence type="ECO:0000313" key="2">
    <source>
        <dbReference type="Proteomes" id="UP000285274"/>
    </source>
</evidence>
<name>A0A412J6M6_9FIRM</name>
<dbReference type="EMBL" id="QRVM01000008">
    <property type="protein sequence ID" value="RGS48000.1"/>
    <property type="molecule type" value="Genomic_DNA"/>
</dbReference>
<dbReference type="AlphaFoldDB" id="A0A412J6M6"/>
<dbReference type="InterPro" id="IPR010982">
    <property type="entry name" value="Lambda_DNA-bd_dom_sf"/>
</dbReference>
<reference evidence="1 2" key="1">
    <citation type="submission" date="2018-08" db="EMBL/GenBank/DDBJ databases">
        <title>A genome reference for cultivated species of the human gut microbiota.</title>
        <authorList>
            <person name="Zou Y."/>
            <person name="Xue W."/>
            <person name="Luo G."/>
        </authorList>
    </citation>
    <scope>NUCLEOTIDE SEQUENCE [LARGE SCALE GENOMIC DNA]</scope>
    <source>
        <strain evidence="1 2">AF22-10AC</strain>
    </source>
</reference>
<accession>A0A412J6M6</accession>
<gene>
    <name evidence="1" type="ORF">DWX92_03190</name>
</gene>
<dbReference type="SUPFAM" id="SSF47413">
    <property type="entry name" value="lambda repressor-like DNA-binding domains"/>
    <property type="match status" value="1"/>
</dbReference>
<sequence length="173" mass="19761">MSEQNKKEFQTPYEEYRVKAGYTRESASEELNGISPDKIYRIEKGKQTAAPDIVLQLADLYHAPELCNYHCTHKCEIGQKYIPQVDVQDLPSIILSTVATLNDIQPLVNRLIQITMDGKISDDEIPDFALISTKLDEISTASDVLRLWIEKTIQVNKLNGTLFYEEVDKLKKK</sequence>
<dbReference type="InterPro" id="IPR001387">
    <property type="entry name" value="Cro/C1-type_HTH"/>
</dbReference>
<organism evidence="1 2">
    <name type="scientific">Holdemanella biformis</name>
    <dbReference type="NCBI Taxonomy" id="1735"/>
    <lineage>
        <taxon>Bacteria</taxon>
        <taxon>Bacillati</taxon>
        <taxon>Bacillota</taxon>
        <taxon>Erysipelotrichia</taxon>
        <taxon>Erysipelotrichales</taxon>
        <taxon>Erysipelotrichaceae</taxon>
        <taxon>Holdemanella</taxon>
    </lineage>
</organism>
<dbReference type="Pfam" id="PF13560">
    <property type="entry name" value="HTH_31"/>
    <property type="match status" value="1"/>
</dbReference>
<protein>
    <submittedName>
        <fullName evidence="1">XRE family transcriptional regulator</fullName>
    </submittedName>
</protein>
<evidence type="ECO:0000313" key="1">
    <source>
        <dbReference type="EMBL" id="RGS48000.1"/>
    </source>
</evidence>
<dbReference type="RefSeq" id="WP_118319436.1">
    <property type="nucleotide sequence ID" value="NZ_QRVM01000008.1"/>
</dbReference>
<dbReference type="Gene3D" id="1.10.260.40">
    <property type="entry name" value="lambda repressor-like DNA-binding domains"/>
    <property type="match status" value="1"/>
</dbReference>